<dbReference type="InterPro" id="IPR052186">
    <property type="entry name" value="Hydantoin_racemase-like"/>
</dbReference>
<evidence type="ECO:0000313" key="3">
    <source>
        <dbReference type="Proteomes" id="UP001321047"/>
    </source>
</evidence>
<dbReference type="PANTHER" id="PTHR28047:SF5">
    <property type="entry name" value="PROTEIN DCG1"/>
    <property type="match status" value="1"/>
</dbReference>
<dbReference type="InterPro" id="IPR053714">
    <property type="entry name" value="Iso_Racemase_Enz_sf"/>
</dbReference>
<dbReference type="EMBL" id="JAOPJZ010000003">
    <property type="protein sequence ID" value="MCU4751467.1"/>
    <property type="molecule type" value="Genomic_DNA"/>
</dbReference>
<evidence type="ECO:0000313" key="2">
    <source>
        <dbReference type="EMBL" id="MCU4751467.1"/>
    </source>
</evidence>
<comment type="similarity">
    <text evidence="1">Belongs to the HyuE racemase family.</text>
</comment>
<name>A0AAP3E659_9EURY</name>
<dbReference type="InterPro" id="IPR015942">
    <property type="entry name" value="Asp/Glu/hydantoin_racemase"/>
</dbReference>
<dbReference type="RefSeq" id="WP_342807295.1">
    <property type="nucleotide sequence ID" value="NZ_JAOPJZ010000003.1"/>
</dbReference>
<reference evidence="2 3" key="1">
    <citation type="submission" date="2022-09" db="EMBL/GenBank/DDBJ databases">
        <title>Enrichment on poylsaccharides allowed isolation of novel metabolic and taxonomic groups of Haloarchaea.</title>
        <authorList>
            <person name="Sorokin D.Y."/>
            <person name="Elcheninov A.G."/>
            <person name="Khizhniak T.V."/>
            <person name="Kolganova T.V."/>
            <person name="Kublanov I.V."/>
        </authorList>
    </citation>
    <scope>NUCLEOTIDE SEQUENCE [LARGE SCALE GENOMIC DNA]</scope>
    <source>
        <strain evidence="2 3">AArc-curdl1</strain>
    </source>
</reference>
<keyword evidence="3" id="KW-1185">Reference proteome</keyword>
<proteinExistence type="inferred from homology"/>
<dbReference type="AlphaFoldDB" id="A0AAP3E659"/>
<comment type="caution">
    <text evidence="2">The sequence shown here is derived from an EMBL/GenBank/DDBJ whole genome shotgun (WGS) entry which is preliminary data.</text>
</comment>
<accession>A0AAP3E659</accession>
<protein>
    <submittedName>
        <fullName evidence="2">Aspartate/glutamate racemase family protein</fullName>
    </submittedName>
</protein>
<gene>
    <name evidence="2" type="ORF">OB919_05655</name>
</gene>
<dbReference type="Gene3D" id="3.40.50.12500">
    <property type="match status" value="1"/>
</dbReference>
<organism evidence="2 3">
    <name type="scientific">Natronosalvus hydrolyticus</name>
    <dbReference type="NCBI Taxonomy" id="2979988"/>
    <lineage>
        <taxon>Archaea</taxon>
        <taxon>Methanobacteriati</taxon>
        <taxon>Methanobacteriota</taxon>
        <taxon>Stenosarchaea group</taxon>
        <taxon>Halobacteria</taxon>
        <taxon>Halobacteriales</taxon>
        <taxon>Natrialbaceae</taxon>
        <taxon>Natronosalvus</taxon>
    </lineage>
</organism>
<dbReference type="GO" id="GO:0047661">
    <property type="term" value="F:amino-acid racemase activity"/>
    <property type="evidence" value="ECO:0007669"/>
    <property type="project" value="InterPro"/>
</dbReference>
<sequence>MASIAYLVPGVGLDTEELQRRERIANDLVSDDVSVVEAGSGPLSIESSVEDEWSAVGLLQLLEEREDEFDGFVIGCFGDPGLHGLRELTDKPVVGPANASFHTAAQLADRFSCITILETTKPLTRRLVHHYGLDDRLASVPVVEAPVLEIDHSSDALIDDMVATGRRAVEEDGAEALVPGCMSLSFMQVHEEIADRVGVPFIDPVTVGLETASTWARHGITHSDVTYPSANREKLGGLFGEPAMNADD</sequence>
<evidence type="ECO:0000256" key="1">
    <source>
        <dbReference type="ARBA" id="ARBA00038414"/>
    </source>
</evidence>
<dbReference type="Pfam" id="PF01177">
    <property type="entry name" value="Asp_Glu_race"/>
    <property type="match status" value="1"/>
</dbReference>
<dbReference type="Proteomes" id="UP001321047">
    <property type="component" value="Unassembled WGS sequence"/>
</dbReference>
<dbReference type="PANTHER" id="PTHR28047">
    <property type="entry name" value="PROTEIN DCG1"/>
    <property type="match status" value="1"/>
</dbReference>